<protein>
    <submittedName>
        <fullName evidence="2">Enoyl-CoA hydratase/isomerase family protein</fullName>
    </submittedName>
</protein>
<dbReference type="PANTHER" id="PTHR42964">
    <property type="entry name" value="ENOYL-COA HYDRATASE"/>
    <property type="match status" value="1"/>
</dbReference>
<dbReference type="Gene3D" id="3.90.226.10">
    <property type="entry name" value="2-enoyl-CoA Hydratase, Chain A, domain 1"/>
    <property type="match status" value="1"/>
</dbReference>
<dbReference type="AlphaFoldDB" id="A0A9Y2JP77"/>
<dbReference type="PANTHER" id="PTHR42964:SF1">
    <property type="entry name" value="POLYKETIDE BIOSYNTHESIS ENOYL-COA HYDRATASE PKSH-RELATED"/>
    <property type="match status" value="1"/>
</dbReference>
<evidence type="ECO:0000313" key="3">
    <source>
        <dbReference type="Proteomes" id="UP001239397"/>
    </source>
</evidence>
<dbReference type="Pfam" id="PF00378">
    <property type="entry name" value="ECH_1"/>
    <property type="match status" value="1"/>
</dbReference>
<dbReference type="SUPFAM" id="SSF52096">
    <property type="entry name" value="ClpP/crotonase"/>
    <property type="match status" value="1"/>
</dbReference>
<proteinExistence type="inferred from homology"/>
<reference evidence="2 3" key="1">
    <citation type="submission" date="2023-06" db="EMBL/GenBank/DDBJ databases">
        <authorList>
            <person name="Oyuntsetseg B."/>
            <person name="Kim S.B."/>
        </authorList>
    </citation>
    <scope>NUCLEOTIDE SEQUENCE [LARGE SCALE GENOMIC DNA]</scope>
    <source>
        <strain evidence="2 3">4-36</strain>
    </source>
</reference>
<dbReference type="EMBL" id="CP127295">
    <property type="protein sequence ID" value="WIY00997.1"/>
    <property type="molecule type" value="Genomic_DNA"/>
</dbReference>
<evidence type="ECO:0000313" key="2">
    <source>
        <dbReference type="EMBL" id="WIY00997.1"/>
    </source>
</evidence>
<dbReference type="InterPro" id="IPR051683">
    <property type="entry name" value="Enoyl-CoA_Hydratase/Isomerase"/>
</dbReference>
<dbReference type="InterPro" id="IPR029045">
    <property type="entry name" value="ClpP/crotonase-like_dom_sf"/>
</dbReference>
<dbReference type="KEGG" id="amog:QRX60_44310"/>
<accession>A0A9Y2JP77</accession>
<dbReference type="CDD" id="cd06558">
    <property type="entry name" value="crotonase-like"/>
    <property type="match status" value="1"/>
</dbReference>
<dbReference type="Proteomes" id="UP001239397">
    <property type="component" value="Chromosome"/>
</dbReference>
<gene>
    <name evidence="2" type="ORF">QRX60_44310</name>
</gene>
<evidence type="ECO:0000256" key="1">
    <source>
        <dbReference type="ARBA" id="ARBA00005254"/>
    </source>
</evidence>
<keyword evidence="3" id="KW-1185">Reference proteome</keyword>
<dbReference type="GO" id="GO:0003824">
    <property type="term" value="F:catalytic activity"/>
    <property type="evidence" value="ECO:0007669"/>
    <property type="project" value="UniProtKB-ARBA"/>
</dbReference>
<sequence>MPKSGAVRTTREGSVATITLANGSDNLLDPVVMNALHDAISAADEDREILAIVLAADGERFCGGLDVAELQRGGDPAEFATALVKLLKLLPRIGTALVAAVHGDALASGFSIVCCCDLAVAAPQARLGTFEAGIGIWPMIAQVPPLQRMLPRHALRNIITGVPFSAAEAERFGAITKIAAGRVRSEARELAEAASVAGRALAAGRRSFYRFTELPYEDALDAALDSFTTMLSTSPNR</sequence>
<comment type="similarity">
    <text evidence="1">Belongs to the enoyl-CoA hydratase/isomerase family.</text>
</comment>
<dbReference type="InterPro" id="IPR001753">
    <property type="entry name" value="Enoyl-CoA_hydra/iso"/>
</dbReference>
<name>A0A9Y2JP77_9PSEU</name>
<dbReference type="RefSeq" id="WP_285997458.1">
    <property type="nucleotide sequence ID" value="NZ_CP127295.1"/>
</dbReference>
<organism evidence="2 3">
    <name type="scientific">Amycolatopsis mongoliensis</name>
    <dbReference type="NCBI Taxonomy" id="715475"/>
    <lineage>
        <taxon>Bacteria</taxon>
        <taxon>Bacillati</taxon>
        <taxon>Actinomycetota</taxon>
        <taxon>Actinomycetes</taxon>
        <taxon>Pseudonocardiales</taxon>
        <taxon>Pseudonocardiaceae</taxon>
        <taxon>Amycolatopsis</taxon>
    </lineage>
</organism>